<gene>
    <name evidence="3" type="ORF">DFJ69_0869</name>
</gene>
<dbReference type="Pfam" id="PF13374">
    <property type="entry name" value="TPR_10"/>
    <property type="match status" value="1"/>
</dbReference>
<dbReference type="RefSeq" id="WP_116021271.1">
    <property type="nucleotide sequence ID" value="NZ_QTTT01000001.1"/>
</dbReference>
<reference evidence="3 4" key="1">
    <citation type="submission" date="2018-08" db="EMBL/GenBank/DDBJ databases">
        <title>Sequencing the genomes of 1000 actinobacteria strains.</title>
        <authorList>
            <person name="Klenk H.-P."/>
        </authorList>
    </citation>
    <scope>NUCLEOTIDE SEQUENCE [LARGE SCALE GENOMIC DNA]</scope>
    <source>
        <strain evidence="3 4">DSM 43927</strain>
    </source>
</reference>
<dbReference type="InterPro" id="IPR027417">
    <property type="entry name" value="P-loop_NTPase"/>
</dbReference>
<dbReference type="PANTHER" id="PTHR46082:SF6">
    <property type="entry name" value="AAA+ ATPASE DOMAIN-CONTAINING PROTEIN-RELATED"/>
    <property type="match status" value="1"/>
</dbReference>
<dbReference type="Gene3D" id="1.25.40.10">
    <property type="entry name" value="Tetratricopeptide repeat domain"/>
    <property type="match status" value="3"/>
</dbReference>
<dbReference type="SUPFAM" id="SSF48452">
    <property type="entry name" value="TPR-like"/>
    <property type="match status" value="3"/>
</dbReference>
<feature type="region of interest" description="Disordered" evidence="1">
    <location>
        <begin position="1"/>
        <end position="24"/>
    </location>
</feature>
<dbReference type="AlphaFoldDB" id="A0A3D9SHU2"/>
<dbReference type="PANTHER" id="PTHR46082">
    <property type="entry name" value="ATP/GTP-BINDING PROTEIN-RELATED"/>
    <property type="match status" value="1"/>
</dbReference>
<dbReference type="Gene3D" id="3.40.50.300">
    <property type="entry name" value="P-loop containing nucleotide triphosphate hydrolases"/>
    <property type="match status" value="1"/>
</dbReference>
<dbReference type="EMBL" id="QTTT01000001">
    <property type="protein sequence ID" value="REE95479.1"/>
    <property type="molecule type" value="Genomic_DNA"/>
</dbReference>
<protein>
    <submittedName>
        <fullName evidence="3">Tetratricopeptide repeat protein</fullName>
    </submittedName>
</protein>
<feature type="domain" description="DUF7779" evidence="2">
    <location>
        <begin position="269"/>
        <end position="354"/>
    </location>
</feature>
<name>A0A3D9SHU2_9ACTN</name>
<dbReference type="InterPro" id="IPR056681">
    <property type="entry name" value="DUF7779"/>
</dbReference>
<dbReference type="OrthoDB" id="580767at2"/>
<dbReference type="Pfam" id="PF13424">
    <property type="entry name" value="TPR_12"/>
    <property type="match status" value="3"/>
</dbReference>
<evidence type="ECO:0000313" key="4">
    <source>
        <dbReference type="Proteomes" id="UP000256661"/>
    </source>
</evidence>
<dbReference type="SUPFAM" id="SSF52540">
    <property type="entry name" value="P-loop containing nucleoside triphosphate hydrolases"/>
    <property type="match status" value="1"/>
</dbReference>
<dbReference type="Proteomes" id="UP000256661">
    <property type="component" value="Unassembled WGS sequence"/>
</dbReference>
<proteinExistence type="predicted"/>
<dbReference type="InterPro" id="IPR053137">
    <property type="entry name" value="NLR-like"/>
</dbReference>
<evidence type="ECO:0000313" key="3">
    <source>
        <dbReference type="EMBL" id="REE95479.1"/>
    </source>
</evidence>
<dbReference type="InterPro" id="IPR011990">
    <property type="entry name" value="TPR-like_helical_dom_sf"/>
</dbReference>
<keyword evidence="4" id="KW-1185">Reference proteome</keyword>
<dbReference type="NCBIfam" id="NF040586">
    <property type="entry name" value="FxSxx_TPR"/>
    <property type="match status" value="1"/>
</dbReference>
<dbReference type="Pfam" id="PF25000">
    <property type="entry name" value="DUF7779"/>
    <property type="match status" value="1"/>
</dbReference>
<accession>A0A3D9SHU2</accession>
<sequence length="842" mass="92417">MTSMHSARAGRPSDPYPKVWGKIPPRNKNFTGREELLTRLRAGITGQVTAVVPHALHGLGGVGKTQMAVEYAYRFRSDYDLVWWIPADQPVLVRSTLAGLAPHLDLPPASTTGTEEAAEAVLESLRRGEPYARWLLIFDNAEEPEDITDVVPQGPGHVLITSRNHRWEGVVETVAVDVFSRAESVQFLGKRVPRAISEADADRLADELGDLPLALEQAGALQAETGMSVEEYLKLLREHTSQLLSEGKPTEYPAPMTAAWGLSVSSLADRMPEAVELLRCCAFFGPEPIPRDVFKYRPGLGEKIAPLFGDTIRLSRAIGELGRYALVRVDRPGRTIQVHRLIQALLRDELPEDERSRIRGEVHLLLAKFAPKDPDATQQWGQYTQLVGHIEPSGVRESRDPEVRTFALDMVRYLYASGDYGSARLMVNLLLDQWTSDADQDDIQILIARRHLGNILRALGEYNAAYEVDKAALEAALQLGAPQHQDTVRLINSLGADLRAHGDFVAAREHDEDSLARHRQVFSESDPETLRAMNNLALDHGLNSDYVKARELHQAVYEGLLDGGQNIGTATLLNAWTGLARAVRLCGDYAEACDLGEDAHAFGVEELGADHPWTLRTAKDLSIAWRRIGDYERALALAEEVHARHVKLFGLDHPDTLAAAISLSNVERTVGRLEEAIELAADTARRYPKAYGGEHPFTHGCAGNLALLRRVCGDAKGARELNEKALVGLEAKLGRDHHYSLTVAGNLASDLAALGDFEAACRLGAGTLRRIRGILGDSHPMALACAANLAADLLEIGELDQAEQLFEETRAAYARTLGLDHPDAVVALERRHLDGDFDPPPI</sequence>
<organism evidence="3 4">
    <name type="scientific">Thermomonospora umbrina</name>
    <dbReference type="NCBI Taxonomy" id="111806"/>
    <lineage>
        <taxon>Bacteria</taxon>
        <taxon>Bacillati</taxon>
        <taxon>Actinomycetota</taxon>
        <taxon>Actinomycetes</taxon>
        <taxon>Streptosporangiales</taxon>
        <taxon>Thermomonosporaceae</taxon>
        <taxon>Thermomonospora</taxon>
    </lineage>
</organism>
<evidence type="ECO:0000256" key="1">
    <source>
        <dbReference type="SAM" id="MobiDB-lite"/>
    </source>
</evidence>
<comment type="caution">
    <text evidence="3">The sequence shown here is derived from an EMBL/GenBank/DDBJ whole genome shotgun (WGS) entry which is preliminary data.</text>
</comment>
<evidence type="ECO:0000259" key="2">
    <source>
        <dbReference type="Pfam" id="PF25000"/>
    </source>
</evidence>